<sequence>MPEVKIGVGANASGVDTALNKITASMNKLGAAVAANQKLKFEPTDVKTMARDLELINKQFKQTLALSASLRNALKTTGQSGLHLSQVDFSKLSSDPRVAQRMRDRAFVHSVRGTSLDPTLANEVDEGGNIVPPALPPKPPASGGSGGQGGGRGRKGGGTDDEGRGPWWARRPKNLGTATALAVGNGIGGTVGNMVTAGIAGGPLGALLAGVTSVIGKGVQFASEGIDQAKSRNLDIDTLKRSLGDLGVSFAGLSDASWKAAQGLGMANGEFVKLEQLANSSSGGAYGTPTELAGATRSGADLARAYGLQPGQGVSFVSGMQRLDSRQNNKELAVQLAEAIKNAQGKATPGEVMQYMQSFTSAQNRFNAVNPNLNMFGNAFGSMLRDDMTADHASSILGQANSAMQQMGGTEASRNFLMQQFGTLDPIRASIRAEGGLFSNGLDNRDISGFMSRRGIKDWDSQDKGGAGSNLGVAIGGLDKAYAGRGQYGREMELDAIKNMFGLKSLGDAASLAGAVIDGTTSDHNGIETVLKNAQVSLSDVREGGIQTIAGISKAHSFDDLDSLYKGSIRGRSDMSPADLQALSGAEKTGDFQTFQNELVRVLAGKGQEDTQATTQRSIDANISDIKTQIGDKLVPDTQAIMQAVLKKAGMNTAAVAATGASAPYGFGGSKGLVASTGAASRAPGGSTVGGSGNAKFIRPGTTDTSSDDAAAFINHAYGAATGKAYGYRDDVRGAMNQLAGLGVDQAHAAAIMASAIRESSMNPGARNGNMYGLFQFDKSRQADFKNVMGKGIIGSSASEQIAYMVKSMQAGDEEGVPGKAFWASSAKDAASVFARKIERTDHPGKESDIRSGIASQLGGDINITLHQTIAGPDGQSKTKVLNTKISKPISQGMPTNIHLPG</sequence>
<dbReference type="EMBL" id="JBHSMP010000006">
    <property type="protein sequence ID" value="MFC5427634.1"/>
    <property type="molecule type" value="Genomic_DNA"/>
</dbReference>
<evidence type="ECO:0000313" key="3">
    <source>
        <dbReference type="EMBL" id="MFC5427634.1"/>
    </source>
</evidence>
<evidence type="ECO:0000259" key="2">
    <source>
        <dbReference type="Pfam" id="PF18013"/>
    </source>
</evidence>
<accession>A0ABW0J3R8</accession>
<organism evidence="3 4">
    <name type="scientific">Paraburkholderia denitrificans</name>
    <dbReference type="NCBI Taxonomy" id="694025"/>
    <lineage>
        <taxon>Bacteria</taxon>
        <taxon>Pseudomonadati</taxon>
        <taxon>Pseudomonadota</taxon>
        <taxon>Betaproteobacteria</taxon>
        <taxon>Burkholderiales</taxon>
        <taxon>Burkholderiaceae</taxon>
        <taxon>Paraburkholderia</taxon>
    </lineage>
</organism>
<reference evidence="4" key="1">
    <citation type="journal article" date="2019" name="Int. J. Syst. Evol. Microbiol.">
        <title>The Global Catalogue of Microorganisms (GCM) 10K type strain sequencing project: providing services to taxonomists for standard genome sequencing and annotation.</title>
        <authorList>
            <consortium name="The Broad Institute Genomics Platform"/>
            <consortium name="The Broad Institute Genome Sequencing Center for Infectious Disease"/>
            <person name="Wu L."/>
            <person name="Ma J."/>
        </authorList>
    </citation>
    <scope>NUCLEOTIDE SEQUENCE [LARGE SCALE GENOMIC DNA]</scope>
    <source>
        <strain evidence="4">CCUG 56042</strain>
    </source>
</reference>
<dbReference type="InterPro" id="IPR041219">
    <property type="entry name" value="Phage_lysozyme2"/>
</dbReference>
<evidence type="ECO:0000313" key="4">
    <source>
        <dbReference type="Proteomes" id="UP001596103"/>
    </source>
</evidence>
<dbReference type="Pfam" id="PF18013">
    <property type="entry name" value="Phage_lysozyme2"/>
    <property type="match status" value="1"/>
</dbReference>
<dbReference type="RefSeq" id="WP_377709170.1">
    <property type="nucleotide sequence ID" value="NZ_JBHSMP010000006.1"/>
</dbReference>
<name>A0ABW0J3R8_9BURK</name>
<comment type="caution">
    <text evidence="3">The sequence shown here is derived from an EMBL/GenBank/DDBJ whole genome shotgun (WGS) entry which is preliminary data.</text>
</comment>
<feature type="domain" description="Phage tail lysozyme" evidence="2">
    <location>
        <begin position="735"/>
        <end position="857"/>
    </location>
</feature>
<dbReference type="Proteomes" id="UP001596103">
    <property type="component" value="Unassembled WGS sequence"/>
</dbReference>
<protein>
    <submittedName>
        <fullName evidence="3">Phage tail tip lysozyme</fullName>
    </submittedName>
</protein>
<keyword evidence="4" id="KW-1185">Reference proteome</keyword>
<evidence type="ECO:0000256" key="1">
    <source>
        <dbReference type="SAM" id="MobiDB-lite"/>
    </source>
</evidence>
<gene>
    <name evidence="3" type="ORF">ACFPTO_02225</name>
</gene>
<feature type="region of interest" description="Disordered" evidence="1">
    <location>
        <begin position="118"/>
        <end position="172"/>
    </location>
</feature>
<proteinExistence type="predicted"/>
<dbReference type="Gene3D" id="1.10.530.10">
    <property type="match status" value="1"/>
</dbReference>